<accession>A0A6H1ZD30</accession>
<sequence>MTRDIIEKVKDLDTTINIDIRDNEHYRQFADCYYILCQETYKLSKATRSILQFSKSGSPAVAAEPVNYRNLRLKTEIDGLMDWMSEKIIKMLKLK</sequence>
<reference evidence="1" key="1">
    <citation type="submission" date="2020-03" db="EMBL/GenBank/DDBJ databases">
        <title>The deep terrestrial virosphere.</title>
        <authorList>
            <person name="Holmfeldt K."/>
            <person name="Nilsson E."/>
            <person name="Simone D."/>
            <person name="Lopez-Fernandez M."/>
            <person name="Wu X."/>
            <person name="de Brujin I."/>
            <person name="Lundin D."/>
            <person name="Andersson A."/>
            <person name="Bertilsson S."/>
            <person name="Dopson M."/>
        </authorList>
    </citation>
    <scope>NUCLEOTIDE SEQUENCE</scope>
    <source>
        <strain evidence="1">TM448A00237</strain>
        <strain evidence="2">TM448B01100</strain>
    </source>
</reference>
<proteinExistence type="predicted"/>
<dbReference type="EMBL" id="MT144705">
    <property type="protein sequence ID" value="QJH97858.1"/>
    <property type="molecule type" value="Genomic_DNA"/>
</dbReference>
<name>A0A6H1ZD30_9ZZZZ</name>
<gene>
    <name evidence="1" type="ORF">TM448A00237_0054</name>
    <name evidence="2" type="ORF">TM448B01100_0004</name>
</gene>
<evidence type="ECO:0000313" key="2">
    <source>
        <dbReference type="EMBL" id="QJH97858.1"/>
    </source>
</evidence>
<protein>
    <submittedName>
        <fullName evidence="1">Uncharacterized protein</fullName>
    </submittedName>
</protein>
<dbReference type="AlphaFoldDB" id="A0A6H1ZD30"/>
<dbReference type="EMBL" id="MT143990">
    <property type="protein sequence ID" value="QJA45448.1"/>
    <property type="molecule type" value="Genomic_DNA"/>
</dbReference>
<evidence type="ECO:0000313" key="1">
    <source>
        <dbReference type="EMBL" id="QJA45448.1"/>
    </source>
</evidence>
<organism evidence="1">
    <name type="scientific">viral metagenome</name>
    <dbReference type="NCBI Taxonomy" id="1070528"/>
    <lineage>
        <taxon>unclassified sequences</taxon>
        <taxon>metagenomes</taxon>
        <taxon>organismal metagenomes</taxon>
    </lineage>
</organism>